<proteinExistence type="predicted"/>
<reference evidence="1 2" key="1">
    <citation type="submission" date="2017-03" db="EMBL/GenBank/DDBJ databases">
        <title>Genomes of endolithic fungi from Antarctica.</title>
        <authorList>
            <person name="Coleine C."/>
            <person name="Masonjones S."/>
            <person name="Stajich J.E."/>
        </authorList>
    </citation>
    <scope>NUCLEOTIDE SEQUENCE [LARGE SCALE GENOMIC DNA]</scope>
    <source>
        <strain evidence="1 2">CCFEE 6314</strain>
    </source>
</reference>
<accession>A0A438MU73</accession>
<comment type="caution">
    <text evidence="1">The sequence shown here is derived from an EMBL/GenBank/DDBJ whole genome shotgun (WGS) entry which is preliminary data.</text>
</comment>
<sequence>MASILFVADLEGDRLMKQHILSHSARVAHQRRKAAKDDLLENDTALVPARAIKSKYGPHKFVSNSPGLAKRSSRKVQNIGVIQSILKARRMARLLLVEPAPPLCFPPNAADEAYAGHEYFDFYLHNVVPIGAYTYEPFNISSVFGTDFIQVLADRQVFHPITTLIQGLMDQARNCTASKSSKLLESKGKALSLVRKSLAREDNAVDNLAIMAVAFLAAVESFFGDTAQHAVHRRVLGYMVTAAGGLDSLDYNTSHTVCEFEMAWALQTGYTVIDYEPPTGAHEDTIRHVPYQPPLQPTTEDLPVGFLDLVQAGRISSENLETIEKISRIHRLSANSKQANSAKIDLSSKNRKYSHYWEAFPQLRPSFPSTLTLDEVLQLALLQYCCFTITPSRPCRSLYESSKIKISSHLCSIDDVNVSSLAEYRCIIWVSMIAIYAWHGPSNSLKKPGQLLLDHIKTHYPFKALRWNALEDVVKRFYWTEDLVAFGKYQWELGQDWECV</sequence>
<dbReference type="PANTHER" id="PTHR37540">
    <property type="entry name" value="TRANSCRIPTION FACTOR (ACR-2), PUTATIVE-RELATED-RELATED"/>
    <property type="match status" value="1"/>
</dbReference>
<evidence type="ECO:0000313" key="2">
    <source>
        <dbReference type="Proteomes" id="UP000288859"/>
    </source>
</evidence>
<protein>
    <recommendedName>
        <fullName evidence="3">Transcription factor domain-containing protein</fullName>
    </recommendedName>
</protein>
<dbReference type="AlphaFoldDB" id="A0A438MU73"/>
<gene>
    <name evidence="1" type="ORF">B0A52_09650</name>
</gene>
<evidence type="ECO:0008006" key="3">
    <source>
        <dbReference type="Google" id="ProtNLM"/>
    </source>
</evidence>
<dbReference type="VEuPathDB" id="FungiDB:PV10_08375"/>
<dbReference type="OrthoDB" id="4150248at2759"/>
<dbReference type="Proteomes" id="UP000288859">
    <property type="component" value="Unassembled WGS sequence"/>
</dbReference>
<organism evidence="1 2">
    <name type="scientific">Exophiala mesophila</name>
    <name type="common">Black yeast-like fungus</name>
    <dbReference type="NCBI Taxonomy" id="212818"/>
    <lineage>
        <taxon>Eukaryota</taxon>
        <taxon>Fungi</taxon>
        <taxon>Dikarya</taxon>
        <taxon>Ascomycota</taxon>
        <taxon>Pezizomycotina</taxon>
        <taxon>Eurotiomycetes</taxon>
        <taxon>Chaetothyriomycetidae</taxon>
        <taxon>Chaetothyriales</taxon>
        <taxon>Herpotrichiellaceae</taxon>
        <taxon>Exophiala</taxon>
    </lineage>
</organism>
<dbReference type="PANTHER" id="PTHR37540:SF5">
    <property type="entry name" value="TRANSCRIPTION FACTOR DOMAIN-CONTAINING PROTEIN"/>
    <property type="match status" value="1"/>
</dbReference>
<dbReference type="EMBL" id="NAJM01000062">
    <property type="protein sequence ID" value="RVX66420.1"/>
    <property type="molecule type" value="Genomic_DNA"/>
</dbReference>
<name>A0A438MU73_EXOME</name>
<evidence type="ECO:0000313" key="1">
    <source>
        <dbReference type="EMBL" id="RVX66420.1"/>
    </source>
</evidence>